<gene>
    <name evidence="2" type="ORF">WJX68_08270</name>
</gene>
<evidence type="ECO:0008006" key="4">
    <source>
        <dbReference type="Google" id="ProtNLM"/>
    </source>
</evidence>
<reference evidence="2 3" key="1">
    <citation type="submission" date="2024-03" db="EMBL/GenBank/DDBJ databases">
        <title>Draft genome sequence of Pseudonocardia sp. DW16-2.</title>
        <authorList>
            <person name="Duangmal K."/>
        </authorList>
    </citation>
    <scope>NUCLEOTIDE SEQUENCE [LARGE SCALE GENOMIC DNA]</scope>
    <source>
        <strain evidence="2 3">DW16-2</strain>
    </source>
</reference>
<accession>A0ABU8T4Q1</accession>
<dbReference type="EMBL" id="JBBJUP010000005">
    <property type="protein sequence ID" value="MEJ8278921.1"/>
    <property type="molecule type" value="Genomic_DNA"/>
</dbReference>
<keyword evidence="3" id="KW-1185">Reference proteome</keyword>
<proteinExistence type="predicted"/>
<comment type="caution">
    <text evidence="2">The sequence shown here is derived from an EMBL/GenBank/DDBJ whole genome shotgun (WGS) entry which is preliminary data.</text>
</comment>
<name>A0ABU8T4Q1_9PSEU</name>
<sequence>MITLVATVLAGLAVLVVTAIVIGVTDHRRTDSWRRIAEHRRREWERKQRQLHGRSHRVDAWGDEDSD</sequence>
<feature type="region of interest" description="Disordered" evidence="1">
    <location>
        <begin position="48"/>
        <end position="67"/>
    </location>
</feature>
<evidence type="ECO:0000313" key="3">
    <source>
        <dbReference type="Proteomes" id="UP001364211"/>
    </source>
</evidence>
<dbReference type="Proteomes" id="UP001364211">
    <property type="component" value="Unassembled WGS sequence"/>
</dbReference>
<organism evidence="2 3">
    <name type="scientific">Pseudonocardia spirodelae</name>
    <dbReference type="NCBI Taxonomy" id="3133431"/>
    <lineage>
        <taxon>Bacteria</taxon>
        <taxon>Bacillati</taxon>
        <taxon>Actinomycetota</taxon>
        <taxon>Actinomycetes</taxon>
        <taxon>Pseudonocardiales</taxon>
        <taxon>Pseudonocardiaceae</taxon>
        <taxon>Pseudonocardia</taxon>
    </lineage>
</organism>
<dbReference type="RefSeq" id="WP_340287659.1">
    <property type="nucleotide sequence ID" value="NZ_JBBJUP010000005.1"/>
</dbReference>
<evidence type="ECO:0000256" key="1">
    <source>
        <dbReference type="SAM" id="MobiDB-lite"/>
    </source>
</evidence>
<protein>
    <recommendedName>
        <fullName evidence="4">Secreted protein</fullName>
    </recommendedName>
</protein>
<evidence type="ECO:0000313" key="2">
    <source>
        <dbReference type="EMBL" id="MEJ8278921.1"/>
    </source>
</evidence>